<keyword evidence="3 4" id="KW-0408">Iron</keyword>
<evidence type="ECO:0000313" key="7">
    <source>
        <dbReference type="EMBL" id="MDE4165288.1"/>
    </source>
</evidence>
<evidence type="ECO:0000256" key="4">
    <source>
        <dbReference type="PROSITE-ProRule" id="PRU00433"/>
    </source>
</evidence>
<dbReference type="GO" id="GO:0020037">
    <property type="term" value="F:heme binding"/>
    <property type="evidence" value="ECO:0007669"/>
    <property type="project" value="InterPro"/>
</dbReference>
<evidence type="ECO:0000313" key="6">
    <source>
        <dbReference type="EMBL" id="ANP37824.1"/>
    </source>
</evidence>
<feature type="domain" description="Cytochrome c" evidence="5">
    <location>
        <begin position="185"/>
        <end position="283"/>
    </location>
</feature>
<keyword evidence="2 4" id="KW-0479">Metal-binding</keyword>
<dbReference type="Gene3D" id="1.10.760.10">
    <property type="entry name" value="Cytochrome c-like domain"/>
    <property type="match status" value="1"/>
</dbReference>
<evidence type="ECO:0000256" key="2">
    <source>
        <dbReference type="ARBA" id="ARBA00022723"/>
    </source>
</evidence>
<dbReference type="Proteomes" id="UP001218364">
    <property type="component" value="Unassembled WGS sequence"/>
</dbReference>
<evidence type="ECO:0000259" key="5">
    <source>
        <dbReference type="PROSITE" id="PS51007"/>
    </source>
</evidence>
<name>A0A1B0ZUR1_9RHOB</name>
<reference evidence="6 8" key="1">
    <citation type="submission" date="2016-04" db="EMBL/GenBank/DDBJ databases">
        <authorList>
            <person name="Evans L.H."/>
            <person name="Alamgir A."/>
            <person name="Owens N."/>
            <person name="Weber N.D."/>
            <person name="Virtaneva K."/>
            <person name="Barbian K."/>
            <person name="Babar A."/>
            <person name="Rosenke K."/>
        </authorList>
    </citation>
    <scope>NUCLEOTIDE SEQUENCE [LARGE SCALE GENOMIC DNA]</scope>
    <source>
        <strain evidence="6 8">JL2886</strain>
    </source>
</reference>
<dbReference type="SUPFAM" id="SSF46626">
    <property type="entry name" value="Cytochrome c"/>
    <property type="match status" value="1"/>
</dbReference>
<dbReference type="EMBL" id="JARCJK010000002">
    <property type="protein sequence ID" value="MDE4165288.1"/>
    <property type="molecule type" value="Genomic_DNA"/>
</dbReference>
<proteinExistence type="predicted"/>
<dbReference type="PROSITE" id="PS51007">
    <property type="entry name" value="CYTC"/>
    <property type="match status" value="1"/>
</dbReference>
<reference evidence="7 9" key="2">
    <citation type="submission" date="2023-02" db="EMBL/GenBank/DDBJ databases">
        <title>Population genomics of bacteria associated with diatom.</title>
        <authorList>
            <person name="Xie J."/>
            <person name="Wang H."/>
        </authorList>
    </citation>
    <scope>NUCLEOTIDE SEQUENCE [LARGE SCALE GENOMIC DNA]</scope>
    <source>
        <strain evidence="7 9">PT47_8</strain>
    </source>
</reference>
<dbReference type="AlphaFoldDB" id="A0A1B0ZUR1"/>
<dbReference type="EMBL" id="CP015124">
    <property type="protein sequence ID" value="ANP37824.1"/>
    <property type="molecule type" value="Genomic_DNA"/>
</dbReference>
<evidence type="ECO:0000256" key="3">
    <source>
        <dbReference type="ARBA" id="ARBA00023004"/>
    </source>
</evidence>
<keyword evidence="1 4" id="KW-0349">Heme</keyword>
<dbReference type="InterPro" id="IPR009056">
    <property type="entry name" value="Cyt_c-like_dom"/>
</dbReference>
<dbReference type="RefSeq" id="WP_237028377.1">
    <property type="nucleotide sequence ID" value="NZ_CP015124.1"/>
</dbReference>
<organism evidence="6 8">
    <name type="scientific">Phaeobacter gallaeciensis</name>
    <dbReference type="NCBI Taxonomy" id="60890"/>
    <lineage>
        <taxon>Bacteria</taxon>
        <taxon>Pseudomonadati</taxon>
        <taxon>Pseudomonadota</taxon>
        <taxon>Alphaproteobacteria</taxon>
        <taxon>Rhodobacterales</taxon>
        <taxon>Roseobacteraceae</taxon>
        <taxon>Phaeobacter</taxon>
    </lineage>
</organism>
<dbReference type="GO" id="GO:0046872">
    <property type="term" value="F:metal ion binding"/>
    <property type="evidence" value="ECO:0007669"/>
    <property type="project" value="UniProtKB-KW"/>
</dbReference>
<sequence length="294" mass="32057">MVRLSFLYPIRPERAALNFTGVRAALSFAGVPALLHWIRTAAAGRAALIPVLVLWLLTVGSPGQAEDRLVRLAVPQALVETGFLKHLLPRFSLKTQVRIELVTPGEAAEAAFSDVPKGTPVFQDVAALWHMQVLDGAHPGTARFVDWLGSDVGARTITAYAPDGVQMFTLPQITTEVEEEIVFEGDAMKGQDLSRSKCGRCHAVAEDMRMTDIGSTPSFFVLRALPDWDYRFQAFYALNPHPSFTQVADVTEPFPADRPSPIVPVAMTLDELEAILAYVSSLTPADLGAPLQHQ</sequence>
<dbReference type="GO" id="GO:0009055">
    <property type="term" value="F:electron transfer activity"/>
    <property type="evidence" value="ECO:0007669"/>
    <property type="project" value="InterPro"/>
</dbReference>
<evidence type="ECO:0000256" key="1">
    <source>
        <dbReference type="ARBA" id="ARBA00022617"/>
    </source>
</evidence>
<protein>
    <recommendedName>
        <fullName evidence="5">Cytochrome c domain-containing protein</fullName>
    </recommendedName>
</protein>
<gene>
    <name evidence="6" type="ORF">JL2886_02938</name>
    <name evidence="7" type="ORF">PXK24_06260</name>
</gene>
<keyword evidence="8" id="KW-1185">Reference proteome</keyword>
<accession>A0A1B0ZUR1</accession>
<evidence type="ECO:0000313" key="9">
    <source>
        <dbReference type="Proteomes" id="UP001218364"/>
    </source>
</evidence>
<dbReference type="InterPro" id="IPR036909">
    <property type="entry name" value="Cyt_c-like_dom_sf"/>
</dbReference>
<dbReference type="Proteomes" id="UP000092565">
    <property type="component" value="Chromosome"/>
</dbReference>
<evidence type="ECO:0000313" key="8">
    <source>
        <dbReference type="Proteomes" id="UP000092565"/>
    </source>
</evidence>
<dbReference type="PATRIC" id="fig|60890.4.peg.2862"/>